<sequence>MTNDRIWNLAQTLAEDLQHIRRHLHQYPELGFEEFITSAYVAEELTRIGLEVQTGIAGTGVVAILKGGQPGPVIAIRADMDALPLDEQTALDFQSLHEGKMHACGHDGHMAMALGAANILSTMREELSGTVKFIFQPAEEMLGGARHMITAGVLENPKVEAIVGLHVWPDLAVGQFGVRSGTIMASMDPVDITIIGQAGHGAAPHQGVDAVLISAHVMTALQSLISRESDPSEPVVLSMGSIHGGTLPNIIADRVELKGTVRSVHAITRERMALRIQALAEHVAEGMNAKAEVNYTFGYPPTVNNIELNTLAEETIESIWGIPAVVELKHSQMTSEDMAYYLEQIPGVFVLVGAGHPHEMNFPLHHPKLNIDEKALIYGATFLTAFAISALDRIGAQNNQETIHPEEDEVRIDS</sequence>
<dbReference type="EMBL" id="JAGGLD010000003">
    <property type="protein sequence ID" value="MBP2000957.1"/>
    <property type="molecule type" value="Genomic_DNA"/>
</dbReference>
<dbReference type="Pfam" id="PF07687">
    <property type="entry name" value="M20_dimer"/>
    <property type="match status" value="1"/>
</dbReference>
<keyword evidence="2" id="KW-0378">Hydrolase</keyword>
<comment type="caution">
    <text evidence="2">The sequence shown here is derived from an EMBL/GenBank/DDBJ whole genome shotgun (WGS) entry which is preliminary data.</text>
</comment>
<dbReference type="RefSeq" id="WP_209861572.1">
    <property type="nucleotide sequence ID" value="NZ_JAGGLD010000003.1"/>
</dbReference>
<dbReference type="EC" id="3.5.1.-" evidence="2"/>
<keyword evidence="3" id="KW-1185">Reference proteome</keyword>
<dbReference type="Pfam" id="PF01546">
    <property type="entry name" value="Peptidase_M20"/>
    <property type="match status" value="1"/>
</dbReference>
<dbReference type="CDD" id="cd03886">
    <property type="entry name" value="M20_Acy1"/>
    <property type="match status" value="1"/>
</dbReference>
<dbReference type="PANTHER" id="PTHR11014">
    <property type="entry name" value="PEPTIDASE M20 FAMILY MEMBER"/>
    <property type="match status" value="1"/>
</dbReference>
<dbReference type="InterPro" id="IPR017439">
    <property type="entry name" value="Amidohydrolase"/>
</dbReference>
<proteinExistence type="predicted"/>
<dbReference type="GO" id="GO:0016787">
    <property type="term" value="F:hydrolase activity"/>
    <property type="evidence" value="ECO:0007669"/>
    <property type="project" value="UniProtKB-KW"/>
</dbReference>
<feature type="domain" description="Peptidase M20 dimerisation" evidence="1">
    <location>
        <begin position="191"/>
        <end position="285"/>
    </location>
</feature>
<protein>
    <submittedName>
        <fullName evidence="2">Amidohydrolase</fullName>
        <ecNumber evidence="2">3.5.1.-</ecNumber>
    </submittedName>
</protein>
<dbReference type="Gene3D" id="3.30.70.360">
    <property type="match status" value="1"/>
</dbReference>
<name>A0ABS4JGW6_9BACL</name>
<dbReference type="Proteomes" id="UP001519288">
    <property type="component" value="Unassembled WGS sequence"/>
</dbReference>
<dbReference type="InterPro" id="IPR036264">
    <property type="entry name" value="Bact_exopeptidase_dim_dom"/>
</dbReference>
<dbReference type="PIRSF" id="PIRSF005962">
    <property type="entry name" value="Pept_M20D_amidohydro"/>
    <property type="match status" value="1"/>
</dbReference>
<reference evidence="2 3" key="1">
    <citation type="submission" date="2021-03" db="EMBL/GenBank/DDBJ databases">
        <title>Genomic Encyclopedia of Type Strains, Phase IV (KMG-IV): sequencing the most valuable type-strain genomes for metagenomic binning, comparative biology and taxonomic classification.</title>
        <authorList>
            <person name="Goeker M."/>
        </authorList>
    </citation>
    <scope>NUCLEOTIDE SEQUENCE [LARGE SCALE GENOMIC DNA]</scope>
    <source>
        <strain evidence="2 3">DSM 26806</strain>
    </source>
</reference>
<dbReference type="PANTHER" id="PTHR11014:SF63">
    <property type="entry name" value="METALLOPEPTIDASE, PUTATIVE (AFU_ORTHOLOGUE AFUA_6G09600)-RELATED"/>
    <property type="match status" value="1"/>
</dbReference>
<gene>
    <name evidence="2" type="ORF">J2Z69_002000</name>
</gene>
<dbReference type="InterPro" id="IPR011650">
    <property type="entry name" value="Peptidase_M20_dimer"/>
</dbReference>
<dbReference type="NCBIfam" id="TIGR01891">
    <property type="entry name" value="amidohydrolases"/>
    <property type="match status" value="1"/>
</dbReference>
<organism evidence="2 3">
    <name type="scientific">Paenibacillus shirakamiensis</name>
    <dbReference type="NCBI Taxonomy" id="1265935"/>
    <lineage>
        <taxon>Bacteria</taxon>
        <taxon>Bacillati</taxon>
        <taxon>Bacillota</taxon>
        <taxon>Bacilli</taxon>
        <taxon>Bacillales</taxon>
        <taxon>Paenibacillaceae</taxon>
        <taxon>Paenibacillus</taxon>
    </lineage>
</organism>
<evidence type="ECO:0000259" key="1">
    <source>
        <dbReference type="Pfam" id="PF07687"/>
    </source>
</evidence>
<evidence type="ECO:0000313" key="3">
    <source>
        <dbReference type="Proteomes" id="UP001519288"/>
    </source>
</evidence>
<dbReference type="SUPFAM" id="SSF55031">
    <property type="entry name" value="Bacterial exopeptidase dimerisation domain"/>
    <property type="match status" value="1"/>
</dbReference>
<evidence type="ECO:0000313" key="2">
    <source>
        <dbReference type="EMBL" id="MBP2000957.1"/>
    </source>
</evidence>
<dbReference type="SUPFAM" id="SSF53187">
    <property type="entry name" value="Zn-dependent exopeptidases"/>
    <property type="match status" value="1"/>
</dbReference>
<accession>A0ABS4JGW6</accession>
<dbReference type="Gene3D" id="3.40.630.10">
    <property type="entry name" value="Zn peptidases"/>
    <property type="match status" value="1"/>
</dbReference>
<dbReference type="InterPro" id="IPR002933">
    <property type="entry name" value="Peptidase_M20"/>
</dbReference>